<dbReference type="PANTHER" id="PTHR46060:SF1">
    <property type="entry name" value="MARINER MOS1 TRANSPOSASE-LIKE PROTEIN"/>
    <property type="match status" value="1"/>
</dbReference>
<dbReference type="InterPro" id="IPR036397">
    <property type="entry name" value="RNaseH_sf"/>
</dbReference>
<keyword evidence="3" id="KW-1185">Reference proteome</keyword>
<organism evidence="2 4">
    <name type="scientific">Adineta ricciae</name>
    <name type="common">Rotifer</name>
    <dbReference type="NCBI Taxonomy" id="249248"/>
    <lineage>
        <taxon>Eukaryota</taxon>
        <taxon>Metazoa</taxon>
        <taxon>Spiralia</taxon>
        <taxon>Gnathifera</taxon>
        <taxon>Rotifera</taxon>
        <taxon>Eurotatoria</taxon>
        <taxon>Bdelloidea</taxon>
        <taxon>Adinetida</taxon>
        <taxon>Adinetidae</taxon>
        <taxon>Adineta</taxon>
    </lineage>
</organism>
<dbReference type="Proteomes" id="UP000663828">
    <property type="component" value="Unassembled WGS sequence"/>
</dbReference>
<dbReference type="OrthoDB" id="616263at2759"/>
<dbReference type="EMBL" id="CAJNOJ010000715">
    <property type="protein sequence ID" value="CAF1513859.1"/>
    <property type="molecule type" value="Genomic_DNA"/>
</dbReference>
<gene>
    <name evidence="2" type="ORF">EDS130_LOCUS43421</name>
    <name evidence="1" type="ORF">XAT740_LOCUS22784</name>
</gene>
<proteinExistence type="predicted"/>
<evidence type="ECO:0000313" key="3">
    <source>
        <dbReference type="Proteomes" id="UP000663828"/>
    </source>
</evidence>
<dbReference type="AlphaFoldDB" id="A0A815UH29"/>
<dbReference type="Gene3D" id="3.30.420.10">
    <property type="entry name" value="Ribonuclease H-like superfamily/Ribonuclease H"/>
    <property type="match status" value="2"/>
</dbReference>
<evidence type="ECO:0000313" key="1">
    <source>
        <dbReference type="EMBL" id="CAF1184879.1"/>
    </source>
</evidence>
<dbReference type="PANTHER" id="PTHR46060">
    <property type="entry name" value="MARINER MOS1 TRANSPOSASE-LIKE PROTEIN"/>
    <property type="match status" value="1"/>
</dbReference>
<evidence type="ECO:0000313" key="2">
    <source>
        <dbReference type="EMBL" id="CAF1513859.1"/>
    </source>
</evidence>
<evidence type="ECO:0008006" key="5">
    <source>
        <dbReference type="Google" id="ProtNLM"/>
    </source>
</evidence>
<dbReference type="GO" id="GO:0003676">
    <property type="term" value="F:nucleic acid binding"/>
    <property type="evidence" value="ECO:0007669"/>
    <property type="project" value="InterPro"/>
</dbReference>
<name>A0A815UH29_ADIRI</name>
<accession>A0A815UH29</accession>
<dbReference type="Pfam" id="PF01359">
    <property type="entry name" value="Transposase_1"/>
    <property type="match status" value="1"/>
</dbReference>
<dbReference type="EMBL" id="CAJNOR010001693">
    <property type="protein sequence ID" value="CAF1184879.1"/>
    <property type="molecule type" value="Genomic_DNA"/>
</dbReference>
<reference evidence="2" key="1">
    <citation type="submission" date="2021-02" db="EMBL/GenBank/DDBJ databases">
        <authorList>
            <person name="Nowell W R."/>
        </authorList>
    </citation>
    <scope>NUCLEOTIDE SEQUENCE</scope>
</reference>
<protein>
    <recommendedName>
        <fullName evidence="5">Transposase</fullName>
    </recommendedName>
</protein>
<evidence type="ECO:0000313" key="4">
    <source>
        <dbReference type="Proteomes" id="UP000663852"/>
    </source>
</evidence>
<dbReference type="Proteomes" id="UP000663852">
    <property type="component" value="Unassembled WGS sequence"/>
</dbReference>
<sequence length="161" mass="18324">MDMDIDQELEFKKSRRELRVLLLHEFRLNHKGTDAASNIGSIGSEICLGAGQVGVAPPKNELHAKKITLSVWCGVKGIIHWEILPVGCTVTADLYCLKLGWITLPHPPYSPELAPTDYHLFRSLSYYLGEKKFDDENDLRAELAYFFAQKSQDFYEHEILS</sequence>
<dbReference type="InterPro" id="IPR001888">
    <property type="entry name" value="Transposase_1"/>
</dbReference>
<dbReference type="InterPro" id="IPR052709">
    <property type="entry name" value="Transposase-MT_Hybrid"/>
</dbReference>
<comment type="caution">
    <text evidence="2">The sequence shown here is derived from an EMBL/GenBank/DDBJ whole genome shotgun (WGS) entry which is preliminary data.</text>
</comment>